<feature type="active site" description="Proton acceptor" evidence="7">
    <location>
        <position position="55"/>
    </location>
</feature>
<dbReference type="GO" id="GO:0043842">
    <property type="term" value="F:Kdo transferase activity"/>
    <property type="evidence" value="ECO:0007669"/>
    <property type="project" value="UniProtKB-EC"/>
</dbReference>
<dbReference type="Gene3D" id="3.40.50.11720">
    <property type="entry name" value="3-Deoxy-D-manno-octulosonic-acid transferase, N-terminal domain"/>
    <property type="match status" value="1"/>
</dbReference>
<reference evidence="11 12" key="1">
    <citation type="submission" date="2017-08" db="EMBL/GenBank/DDBJ databases">
        <title>Infants hospitalized years apart are colonized by the same room-sourced microbial strains.</title>
        <authorList>
            <person name="Brooks B."/>
            <person name="Olm M.R."/>
            <person name="Firek B.A."/>
            <person name="Baker R."/>
            <person name="Thomas B.C."/>
            <person name="Morowitz M.J."/>
            <person name="Banfield J.F."/>
        </authorList>
    </citation>
    <scope>NUCLEOTIDE SEQUENCE [LARGE SCALE GENOMIC DNA]</scope>
    <source>
        <strain evidence="11">S2_005_002_R2_29</strain>
    </source>
</reference>
<comment type="similarity">
    <text evidence="9">Belongs to the glycosyltransferase group 1 family.</text>
</comment>
<evidence type="ECO:0000256" key="8">
    <source>
        <dbReference type="PIRSR" id="PIRSR639901-2"/>
    </source>
</evidence>
<proteinExistence type="inferred from homology"/>
<dbReference type="PANTHER" id="PTHR42755:SF1">
    <property type="entry name" value="3-DEOXY-D-MANNO-OCTULOSONIC ACID TRANSFERASE, MITOCHONDRIAL-RELATED"/>
    <property type="match status" value="1"/>
</dbReference>
<dbReference type="Gene3D" id="3.40.50.2000">
    <property type="entry name" value="Glycogen Phosphorylase B"/>
    <property type="match status" value="1"/>
</dbReference>
<dbReference type="GO" id="GO:0005886">
    <property type="term" value="C:plasma membrane"/>
    <property type="evidence" value="ECO:0007669"/>
    <property type="project" value="UniProtKB-SubCell"/>
</dbReference>
<comment type="subcellular location">
    <subcellularLocation>
        <location evidence="9">Cell membrane</location>
    </subcellularLocation>
</comment>
<feature type="site" description="Transition state stabilizer" evidence="8">
    <location>
        <position position="125"/>
    </location>
</feature>
<keyword evidence="9" id="KW-0448">Lipopolysaccharide biosynthesis</keyword>
<evidence type="ECO:0000256" key="6">
    <source>
        <dbReference type="ARBA" id="ARBA00049183"/>
    </source>
</evidence>
<feature type="site" description="Transition state stabilizer" evidence="8">
    <location>
        <position position="201"/>
    </location>
</feature>
<evidence type="ECO:0000313" key="12">
    <source>
        <dbReference type="Proteomes" id="UP000249417"/>
    </source>
</evidence>
<evidence type="ECO:0000313" key="11">
    <source>
        <dbReference type="EMBL" id="PZQ43753.1"/>
    </source>
</evidence>
<feature type="non-terminal residue" evidence="11">
    <location>
        <position position="1"/>
    </location>
</feature>
<gene>
    <name evidence="11" type="ORF">DI551_11500</name>
</gene>
<evidence type="ECO:0000256" key="7">
    <source>
        <dbReference type="PIRSR" id="PIRSR639901-1"/>
    </source>
</evidence>
<evidence type="ECO:0000259" key="10">
    <source>
        <dbReference type="Pfam" id="PF04413"/>
    </source>
</evidence>
<keyword evidence="9" id="KW-0472">Membrane</keyword>
<dbReference type="UniPathway" id="UPA00958"/>
<evidence type="ECO:0000256" key="9">
    <source>
        <dbReference type="RuleBase" id="RU365103"/>
    </source>
</evidence>
<comment type="catalytic activity">
    <reaction evidence="6 9">
        <text>lipid IVA (E. coli) + CMP-3-deoxy-beta-D-manno-octulosonate = alpha-Kdo-(2-&gt;6)-lipid IVA (E. coli) + CMP + H(+)</text>
        <dbReference type="Rhea" id="RHEA:28066"/>
        <dbReference type="ChEBI" id="CHEBI:15378"/>
        <dbReference type="ChEBI" id="CHEBI:58603"/>
        <dbReference type="ChEBI" id="CHEBI:60364"/>
        <dbReference type="ChEBI" id="CHEBI:60377"/>
        <dbReference type="ChEBI" id="CHEBI:85987"/>
        <dbReference type="EC" id="2.4.99.12"/>
    </reaction>
</comment>
<dbReference type="Pfam" id="PF04413">
    <property type="entry name" value="Glycos_transf_N"/>
    <property type="match status" value="1"/>
</dbReference>
<protein>
    <recommendedName>
        <fullName evidence="3 9">3-deoxy-D-manno-octulosonic acid transferase</fullName>
        <shortName evidence="9">Kdo transferase</shortName>
        <ecNumber evidence="2 9">2.4.99.12</ecNumber>
    </recommendedName>
    <alternativeName>
        <fullName evidence="5 9">Lipid IV(A) 3-deoxy-D-manno-octulosonic acid transferase</fullName>
    </alternativeName>
</protein>
<keyword evidence="4 9" id="KW-0808">Transferase</keyword>
<feature type="domain" description="3-deoxy-D-manno-octulosonic-acid transferase N-terminal" evidence="10">
    <location>
        <begin position="29"/>
        <end position="203"/>
    </location>
</feature>
<evidence type="ECO:0000256" key="4">
    <source>
        <dbReference type="ARBA" id="ARBA00022679"/>
    </source>
</evidence>
<organism evidence="11 12">
    <name type="scientific">Micavibrio aeruginosavorus</name>
    <dbReference type="NCBI Taxonomy" id="349221"/>
    <lineage>
        <taxon>Bacteria</taxon>
        <taxon>Pseudomonadati</taxon>
        <taxon>Bdellovibrionota</taxon>
        <taxon>Bdellovibrionia</taxon>
        <taxon>Bdellovibrionales</taxon>
        <taxon>Pseudobdellovibrionaceae</taxon>
        <taxon>Micavibrio</taxon>
    </lineage>
</organism>
<dbReference type="EMBL" id="QFQB01000132">
    <property type="protein sequence ID" value="PZQ43753.1"/>
    <property type="molecule type" value="Genomic_DNA"/>
</dbReference>
<evidence type="ECO:0000256" key="2">
    <source>
        <dbReference type="ARBA" id="ARBA00012621"/>
    </source>
</evidence>
<keyword evidence="9" id="KW-1003">Cell membrane</keyword>
<dbReference type="GO" id="GO:0009245">
    <property type="term" value="P:lipid A biosynthetic process"/>
    <property type="evidence" value="ECO:0007669"/>
    <property type="project" value="TreeGrafter"/>
</dbReference>
<comment type="function">
    <text evidence="9">Involved in lipopolysaccharide (LPS) biosynthesis. Catalyzes the transfer of 3-deoxy-D-manno-octulosonate (Kdo) residue(s) from CMP-Kdo to lipid IV(A), the tetraacyldisaccharide-1,4'-bisphosphate precursor of lipid A.</text>
</comment>
<dbReference type="EC" id="2.4.99.12" evidence="2 9"/>
<dbReference type="PANTHER" id="PTHR42755">
    <property type="entry name" value="3-DEOXY-MANNO-OCTULOSONATE CYTIDYLYLTRANSFERASE"/>
    <property type="match status" value="1"/>
</dbReference>
<dbReference type="GO" id="GO:0009244">
    <property type="term" value="P:lipopolysaccharide core region biosynthetic process"/>
    <property type="evidence" value="ECO:0007669"/>
    <property type="project" value="UniProtKB-UniRule"/>
</dbReference>
<accession>A0A2W5PMH8</accession>
<sequence length="424" mass="46982">EKITRAGLPLLEVLLALRLRRGKEDPLRTAERRGRPSLPRPLGKLAWIHAASVGEAQSALILIHALAKAHPDIRVLVTSGTVTSAALMNKRLPSFAFHQYVPLDHPAWVQNFLDYWKPDLALWMESELWPNLLMSLKKRGIPAALVNARLSDKSFSNWMKAKNSAAQIIGCFNVILTQTEKDASHYRALGAKNVIVTDNIKYSAEPLPFDEAALSALKVATDNRPMWVYASTHAGEEDLACRAHKQIKEKLPNLLTILVPRHPERREEVANTCFENSVKFRLRGQSHILPSPDDDVYIADTLGELGLFYTLSPIAMIGRSFSNDGGGGHNPVEAAQMGCAVLTGPNNQNQRQLYDDMQADSAVIETKDEFEFTAILEELLTHQAKLETMQAKSAVFVARKTHVVETVLANITPLLTATESRHAA</sequence>
<evidence type="ECO:0000256" key="5">
    <source>
        <dbReference type="ARBA" id="ARBA00031445"/>
    </source>
</evidence>
<comment type="caution">
    <text evidence="11">The sequence shown here is derived from an EMBL/GenBank/DDBJ whole genome shotgun (WGS) entry which is preliminary data.</text>
</comment>
<dbReference type="AlphaFoldDB" id="A0A2W5PMH8"/>
<dbReference type="InterPro" id="IPR007507">
    <property type="entry name" value="Glycos_transf_N"/>
</dbReference>
<dbReference type="InterPro" id="IPR038107">
    <property type="entry name" value="Glycos_transf_N_sf"/>
</dbReference>
<dbReference type="SUPFAM" id="SSF53756">
    <property type="entry name" value="UDP-Glycosyltransferase/glycogen phosphorylase"/>
    <property type="match status" value="1"/>
</dbReference>
<dbReference type="InterPro" id="IPR039901">
    <property type="entry name" value="Kdotransferase"/>
</dbReference>
<name>A0A2W5PMH8_9BACT</name>
<dbReference type="Proteomes" id="UP000249417">
    <property type="component" value="Unassembled WGS sequence"/>
</dbReference>
<comment type="pathway">
    <text evidence="1 9">Bacterial outer membrane biogenesis; LPS core biosynthesis.</text>
</comment>
<evidence type="ECO:0000256" key="3">
    <source>
        <dbReference type="ARBA" id="ARBA00019077"/>
    </source>
</evidence>
<evidence type="ECO:0000256" key="1">
    <source>
        <dbReference type="ARBA" id="ARBA00004713"/>
    </source>
</evidence>